<keyword evidence="3 5" id="KW-0067">ATP-binding</keyword>
<evidence type="ECO:0000256" key="4">
    <source>
        <dbReference type="ARBA" id="ARBA00023125"/>
    </source>
</evidence>
<evidence type="ECO:0000313" key="11">
    <source>
        <dbReference type="Proteomes" id="UP000585474"/>
    </source>
</evidence>
<dbReference type="InterPro" id="IPR036678">
    <property type="entry name" value="MutS_con_dom_sf"/>
</dbReference>
<dbReference type="PANTHER" id="PTHR11361:SF150">
    <property type="entry name" value="DNA MISMATCH REPAIR PROTEIN MSH6"/>
    <property type="match status" value="1"/>
</dbReference>
<evidence type="ECO:0000256" key="3">
    <source>
        <dbReference type="ARBA" id="ARBA00022840"/>
    </source>
</evidence>
<dbReference type="SUPFAM" id="SSF48334">
    <property type="entry name" value="DNA repair protein MutS, domain III"/>
    <property type="match status" value="1"/>
</dbReference>
<dbReference type="InterPro" id="IPR036187">
    <property type="entry name" value="DNA_mismatch_repair_MutS_sf"/>
</dbReference>
<dbReference type="Pfam" id="PF05192">
    <property type="entry name" value="MutS_III"/>
    <property type="match status" value="1"/>
</dbReference>
<evidence type="ECO:0000313" key="10">
    <source>
        <dbReference type="EMBL" id="GFZ13794.1"/>
    </source>
</evidence>
<evidence type="ECO:0000256" key="1">
    <source>
        <dbReference type="ARBA" id="ARBA00022741"/>
    </source>
</evidence>
<dbReference type="GO" id="GO:0005634">
    <property type="term" value="C:nucleus"/>
    <property type="evidence" value="ECO:0007669"/>
    <property type="project" value="TreeGrafter"/>
</dbReference>
<feature type="region of interest" description="Disordered" evidence="7">
    <location>
        <begin position="1"/>
        <end position="97"/>
    </location>
</feature>
<comment type="function">
    <text evidence="5 6">Component of the post-replicative DNA mismatch repair system (MMR).</text>
</comment>
<comment type="similarity">
    <text evidence="5 6">Belongs to the DNA mismatch repair MutS family.</text>
</comment>
<dbReference type="OrthoDB" id="10252754at2759"/>
<dbReference type="AlphaFoldDB" id="A0A7J0GT59"/>
<feature type="compositionally biased region" description="Polar residues" evidence="7">
    <location>
        <begin position="1"/>
        <end position="20"/>
    </location>
</feature>
<dbReference type="Pfam" id="PF01624">
    <property type="entry name" value="MutS_I"/>
    <property type="match status" value="1"/>
</dbReference>
<dbReference type="InterPro" id="IPR016151">
    <property type="entry name" value="DNA_mismatch_repair_MutS_N"/>
</dbReference>
<dbReference type="SUPFAM" id="SSF55271">
    <property type="entry name" value="DNA repair protein MutS, domain I"/>
    <property type="match status" value="1"/>
</dbReference>
<dbReference type="GO" id="GO:0006298">
    <property type="term" value="P:mismatch repair"/>
    <property type="evidence" value="ECO:0007669"/>
    <property type="project" value="InterPro"/>
</dbReference>
<dbReference type="Proteomes" id="UP000585474">
    <property type="component" value="Unassembled WGS sequence"/>
</dbReference>
<feature type="compositionally biased region" description="Acidic residues" evidence="7">
    <location>
        <begin position="166"/>
        <end position="187"/>
    </location>
</feature>
<reference evidence="10 11" key="1">
    <citation type="submission" date="2019-07" db="EMBL/GenBank/DDBJ databases">
        <title>De Novo Assembly of kiwifruit Actinidia rufa.</title>
        <authorList>
            <person name="Sugita-Konishi S."/>
            <person name="Sato K."/>
            <person name="Mori E."/>
            <person name="Abe Y."/>
            <person name="Kisaki G."/>
            <person name="Hamano K."/>
            <person name="Suezawa K."/>
            <person name="Otani M."/>
            <person name="Fukuda T."/>
            <person name="Manabe T."/>
            <person name="Gomi K."/>
            <person name="Tabuchi M."/>
            <person name="Akimitsu K."/>
            <person name="Kataoka I."/>
        </authorList>
    </citation>
    <scope>NUCLEOTIDE SEQUENCE [LARGE SCALE GENOMIC DNA]</scope>
    <source>
        <strain evidence="11">cv. Fuchu</strain>
    </source>
</reference>
<dbReference type="PIRSF" id="PIRSF037677">
    <property type="entry name" value="DNA_mis_repair_Msh6"/>
    <property type="match status" value="1"/>
</dbReference>
<keyword evidence="11" id="KW-1185">Reference proteome</keyword>
<dbReference type="Gene3D" id="3.40.1170.10">
    <property type="entry name" value="DNA repair protein MutS, domain I"/>
    <property type="match status" value="1"/>
</dbReference>
<keyword evidence="2 5" id="KW-0227">DNA damage</keyword>
<evidence type="ECO:0000259" key="8">
    <source>
        <dbReference type="SMART" id="SM00533"/>
    </source>
</evidence>
<accession>A0A7J0GT59</accession>
<dbReference type="GO" id="GO:0005524">
    <property type="term" value="F:ATP binding"/>
    <property type="evidence" value="ECO:0007669"/>
    <property type="project" value="UniProtKB-UniRule"/>
</dbReference>
<dbReference type="GO" id="GO:0030983">
    <property type="term" value="F:mismatched DNA binding"/>
    <property type="evidence" value="ECO:0007669"/>
    <property type="project" value="UniProtKB-UniRule"/>
</dbReference>
<feature type="compositionally biased region" description="Basic and acidic residues" evidence="7">
    <location>
        <begin position="215"/>
        <end position="225"/>
    </location>
</feature>
<evidence type="ECO:0000256" key="6">
    <source>
        <dbReference type="RuleBase" id="RU003756"/>
    </source>
</evidence>
<dbReference type="Gene3D" id="2.30.30.140">
    <property type="match status" value="1"/>
</dbReference>
<feature type="compositionally biased region" description="Low complexity" evidence="7">
    <location>
        <begin position="21"/>
        <end position="40"/>
    </location>
</feature>
<dbReference type="SMART" id="SM00533">
    <property type="entry name" value="MUTSd"/>
    <property type="match status" value="1"/>
</dbReference>
<dbReference type="Pfam" id="PF05188">
    <property type="entry name" value="MutS_II"/>
    <property type="match status" value="1"/>
</dbReference>
<dbReference type="Pfam" id="PF00488">
    <property type="entry name" value="MutS_V"/>
    <property type="match status" value="2"/>
</dbReference>
<keyword evidence="4 5" id="KW-0238">DNA-binding</keyword>
<dbReference type="CDD" id="cd20404">
    <property type="entry name" value="Tudor_Agenet_AtEML-like"/>
    <property type="match status" value="1"/>
</dbReference>
<gene>
    <name evidence="10" type="ORF">Acr_23g0021790</name>
</gene>
<keyword evidence="5 6" id="KW-0234">DNA repair</keyword>
<dbReference type="InterPro" id="IPR027417">
    <property type="entry name" value="P-loop_NTPase"/>
</dbReference>
<dbReference type="SUPFAM" id="SSF52540">
    <property type="entry name" value="P-loop containing nucleoside triphosphate hydrolases"/>
    <property type="match status" value="1"/>
</dbReference>
<evidence type="ECO:0000256" key="2">
    <source>
        <dbReference type="ARBA" id="ARBA00022763"/>
    </source>
</evidence>
<dbReference type="Gene3D" id="3.30.420.110">
    <property type="entry name" value="MutS, connector domain"/>
    <property type="match status" value="1"/>
</dbReference>
<dbReference type="FunFam" id="1.10.1420.10:FF:000005">
    <property type="entry name" value="DNA mismatch repair protein"/>
    <property type="match status" value="1"/>
</dbReference>
<dbReference type="InterPro" id="IPR007696">
    <property type="entry name" value="DNA_mismatch_repair_MutS_core"/>
</dbReference>
<feature type="compositionally biased region" description="Pro residues" evidence="7">
    <location>
        <begin position="46"/>
        <end position="60"/>
    </location>
</feature>
<dbReference type="PANTHER" id="PTHR11361">
    <property type="entry name" value="DNA MISMATCH REPAIR PROTEIN MUTS FAMILY MEMBER"/>
    <property type="match status" value="1"/>
</dbReference>
<dbReference type="EMBL" id="BJWL01000023">
    <property type="protein sequence ID" value="GFZ13794.1"/>
    <property type="molecule type" value="Genomic_DNA"/>
</dbReference>
<name>A0A7J0GT59_9ERIC</name>
<feature type="compositionally biased region" description="Low complexity" evidence="7">
    <location>
        <begin position="72"/>
        <end position="86"/>
    </location>
</feature>
<dbReference type="SMART" id="SM00534">
    <property type="entry name" value="MUTSac"/>
    <property type="match status" value="1"/>
</dbReference>
<comment type="caution">
    <text evidence="10">The sequence shown here is derived from an EMBL/GenBank/DDBJ whole genome shotgun (WGS) entry which is preliminary data.</text>
</comment>
<dbReference type="InterPro" id="IPR045076">
    <property type="entry name" value="MutS"/>
</dbReference>
<dbReference type="InterPro" id="IPR000432">
    <property type="entry name" value="DNA_mismatch_repair_MutS_C"/>
</dbReference>
<feature type="domain" description="DNA mismatch repair protein MutS core" evidence="8">
    <location>
        <begin position="644"/>
        <end position="985"/>
    </location>
</feature>
<dbReference type="SUPFAM" id="SSF53150">
    <property type="entry name" value="DNA repair protein MutS, domain II"/>
    <property type="match status" value="1"/>
</dbReference>
<sequence>MDPSRRLSNGRSPLVNQQKQITSFFTKSSSSPSPSILPSKQNPKSQPNPIPKLSPSPTTPSPLQSKHKKPLVVIGSSPISSSTPGTAKKSHGQEAVNKRVRVYWPLDQSWYEGCVKSFDKISGKHLVQYDDAEEELLDLSKENIELVEEEVKRRFRRLRRVSVIEDEGEEEFVENVENGGDDESADEDWGKNVETEEAGDGEEGMDLEEEDEDDKDRKQGKDSESKKRKMSGEGNSGYSKKRKSDGDAKMSIFKASLDGNGDKVVEPKVNGSGKAAHALDDGLAGDAAERFGMRERQKLHFLGENRRDANRRRPGDLNYDPRTLYLPPDFFKELNWWPGVKELDLQYMKGEQPHGGFPEKNFSMNVEKLARKGYRVLVVEQTETPEQLELRRKEKGSKDKVVKREICAVVTKGTLTEGEMMSANPEASYLLAVTESCQTLGNQQGRIFGICVVDVATNKVILGQFQDDQECSALCCLLSELRPVEIVKPAKLLSPETERILLTHTRCPLVNELVPLSEFWDAEKTVSEVKAIYRRFHEQSISLSTNEANLLATGSSSEDASSSLPDVLLEFVNAGNDGSYALSALGGTLFYLKQAFLDETLLRFAMFEPLPCSGFSDIGQKPYMVLDAAALENLEIFENSRNGDSSGTLYAQLDHCVTAFGKRLLKSWLARPLYHLDSIRERQDAVGDLKGVNLPFALEFRKDLSRLPDMERLLARIFASSEANGRNANKVVLYEDASKKQLQEFISALRSCELMTQACSALGVVLESVESSLLHHLLTPGKGLSDVHSVLKHFKDAFDWVEANNSGRILPHDGVDMEYDSACRAVMEVESGLKKHLKEQRKLLGDATINYVTIGKDAYLLEVPESLSGSVPQNYELRSSKKGFFRYWTPNIKKLIGELSQAESEKESKLKSILQRLVGRFGEHHNKWRQLVSTVAELDVLISLAIASDYYEGPTSRPIISGLPCPDEVPFLCAKSLGHPVLRSDSMGKNTFVPNDVTIGGSGHANFILLTGPNMGGKSTLLRQVGADVPAECFEMSPVDRIFVRMGAKDHIMAGQSTFLTELLETASMLSSATHNSLVALDELGRGTSTSDGQSYSVSLSHMACKVGKGVGDLEEVTFLYRLTPGACPKSYGVNVARLAGLPDTVLHKATAKSQEFEGMYGKHRKLPIQIAEDKMRGLIQHLIEIVTSLNCHEIAERIDVRSLSELQNRARMLLKQN</sequence>
<proteinExistence type="inferred from homology"/>
<protein>
    <recommendedName>
        <fullName evidence="5">DNA mismatch repair protein</fullName>
    </recommendedName>
</protein>
<evidence type="ECO:0000259" key="9">
    <source>
        <dbReference type="SMART" id="SM00534"/>
    </source>
</evidence>
<dbReference type="InterPro" id="IPR007860">
    <property type="entry name" value="DNA_mmatch_repair_MutS_con_dom"/>
</dbReference>
<evidence type="ECO:0000256" key="5">
    <source>
        <dbReference type="PIRNR" id="PIRNR037677"/>
    </source>
</evidence>
<dbReference type="InterPro" id="IPR007861">
    <property type="entry name" value="DNA_mismatch_repair_MutS_clamp"/>
</dbReference>
<feature type="compositionally biased region" description="Acidic residues" evidence="7">
    <location>
        <begin position="195"/>
        <end position="214"/>
    </location>
</feature>
<dbReference type="GO" id="GO:0140664">
    <property type="term" value="F:ATP-dependent DNA damage sensor activity"/>
    <property type="evidence" value="ECO:0007669"/>
    <property type="project" value="InterPro"/>
</dbReference>
<dbReference type="Pfam" id="PF05190">
    <property type="entry name" value="MutS_IV"/>
    <property type="match status" value="1"/>
</dbReference>
<evidence type="ECO:0000256" key="7">
    <source>
        <dbReference type="SAM" id="MobiDB-lite"/>
    </source>
</evidence>
<dbReference type="Gene3D" id="3.40.50.300">
    <property type="entry name" value="P-loop containing nucleotide triphosphate hydrolases"/>
    <property type="match status" value="2"/>
</dbReference>
<keyword evidence="1 5" id="KW-0547">Nucleotide-binding</keyword>
<feature type="domain" description="DNA mismatch repair proteins mutS family" evidence="9">
    <location>
        <begin position="1005"/>
        <end position="1155"/>
    </location>
</feature>
<dbReference type="Gene3D" id="1.10.1420.10">
    <property type="match status" value="2"/>
</dbReference>
<dbReference type="InterPro" id="IPR007695">
    <property type="entry name" value="DNA_mismatch_repair_MutS-lik_N"/>
</dbReference>
<dbReference type="InterPro" id="IPR017261">
    <property type="entry name" value="DNA_mismatch_repair_MutS/MSH"/>
</dbReference>
<organism evidence="10 11">
    <name type="scientific">Actinidia rufa</name>
    <dbReference type="NCBI Taxonomy" id="165716"/>
    <lineage>
        <taxon>Eukaryota</taxon>
        <taxon>Viridiplantae</taxon>
        <taxon>Streptophyta</taxon>
        <taxon>Embryophyta</taxon>
        <taxon>Tracheophyta</taxon>
        <taxon>Spermatophyta</taxon>
        <taxon>Magnoliopsida</taxon>
        <taxon>eudicotyledons</taxon>
        <taxon>Gunneridae</taxon>
        <taxon>Pentapetalae</taxon>
        <taxon>asterids</taxon>
        <taxon>Ericales</taxon>
        <taxon>Actinidiaceae</taxon>
        <taxon>Actinidia</taxon>
    </lineage>
</organism>
<feature type="region of interest" description="Disordered" evidence="7">
    <location>
        <begin position="166"/>
        <end position="247"/>
    </location>
</feature>